<reference evidence="2 3" key="1">
    <citation type="submission" date="2019-07" db="EMBL/GenBank/DDBJ databases">
        <authorList>
            <person name="Kim J.K."/>
            <person name="Cheong H.-M."/>
            <person name="Choi Y."/>
            <person name="Hwang K.J."/>
            <person name="Lee S."/>
            <person name="Choi C."/>
        </authorList>
    </citation>
    <scope>NUCLEOTIDE SEQUENCE [LARGE SCALE GENOMIC DNA]</scope>
    <source>
        <strain evidence="2 3">KS 22</strain>
    </source>
</reference>
<name>A0A7G5BVU8_9BACL</name>
<dbReference type="Proteomes" id="UP000515679">
    <property type="component" value="Chromosome"/>
</dbReference>
<evidence type="ECO:0000256" key="1">
    <source>
        <dbReference type="SAM" id="SignalP"/>
    </source>
</evidence>
<keyword evidence="3" id="KW-1185">Reference proteome</keyword>
<dbReference type="KEGG" id="cchl:FPL14_07655"/>
<feature type="signal peptide" evidence="1">
    <location>
        <begin position="1"/>
        <end position="20"/>
    </location>
</feature>
<evidence type="ECO:0000313" key="3">
    <source>
        <dbReference type="Proteomes" id="UP000515679"/>
    </source>
</evidence>
<proteinExistence type="predicted"/>
<evidence type="ECO:0000313" key="2">
    <source>
        <dbReference type="EMBL" id="QMV41082.1"/>
    </source>
</evidence>
<dbReference type="RefSeq" id="WP_182302443.1">
    <property type="nucleotide sequence ID" value="NZ_CP041969.1"/>
</dbReference>
<gene>
    <name evidence="2" type="ORF">FPL14_07655</name>
</gene>
<keyword evidence="1" id="KW-0732">Signal</keyword>
<organism evidence="2 3">
    <name type="scientific">Cohnella cholangitidis</name>
    <dbReference type="NCBI Taxonomy" id="2598458"/>
    <lineage>
        <taxon>Bacteria</taxon>
        <taxon>Bacillati</taxon>
        <taxon>Bacillota</taxon>
        <taxon>Bacilli</taxon>
        <taxon>Bacillales</taxon>
        <taxon>Paenibacillaceae</taxon>
        <taxon>Cohnella</taxon>
    </lineage>
</organism>
<feature type="chain" id="PRO_5028866229" evidence="1">
    <location>
        <begin position="21"/>
        <end position="161"/>
    </location>
</feature>
<protein>
    <submittedName>
        <fullName evidence="2">Uncharacterized protein</fullName>
    </submittedName>
</protein>
<accession>A0A7G5BVU8</accession>
<dbReference type="AlphaFoldDB" id="A0A7G5BVU8"/>
<dbReference type="EMBL" id="CP041969">
    <property type="protein sequence ID" value="QMV41082.1"/>
    <property type="molecule type" value="Genomic_DNA"/>
</dbReference>
<sequence>MLISWLVLFTSIVNGGAAPAAAVPATAAFPQPSVPKQWQIDGIRLGDLASEVRGELGNPGKIESDEWHKECEVWSYADGKNVGLCEGEVSFVQVTATARSANVNGRDIKLIDKDLKRALGKPQFRAEDGWGVVNGSDSLKVFVDDRGRLVSLDLFAGPCNG</sequence>